<reference evidence="1" key="1">
    <citation type="submission" date="2020-05" db="UniProtKB">
        <authorList>
            <consortium name="EnsemblMetazoa"/>
        </authorList>
    </citation>
    <scope>IDENTIFICATION</scope>
    <source>
        <strain evidence="1">TTRI</strain>
    </source>
</reference>
<dbReference type="EnsemblMetazoa" id="GAUT050870-RA">
    <property type="protein sequence ID" value="GAUT050870-PA"/>
    <property type="gene ID" value="GAUT050870"/>
</dbReference>
<proteinExistence type="predicted"/>
<organism evidence="1 2">
    <name type="scientific">Glossina austeni</name>
    <name type="common">Savannah tsetse fly</name>
    <dbReference type="NCBI Taxonomy" id="7395"/>
    <lineage>
        <taxon>Eukaryota</taxon>
        <taxon>Metazoa</taxon>
        <taxon>Ecdysozoa</taxon>
        <taxon>Arthropoda</taxon>
        <taxon>Hexapoda</taxon>
        <taxon>Insecta</taxon>
        <taxon>Pterygota</taxon>
        <taxon>Neoptera</taxon>
        <taxon>Endopterygota</taxon>
        <taxon>Diptera</taxon>
        <taxon>Brachycera</taxon>
        <taxon>Muscomorpha</taxon>
        <taxon>Hippoboscoidea</taxon>
        <taxon>Glossinidae</taxon>
        <taxon>Glossina</taxon>
    </lineage>
</organism>
<dbReference type="AlphaFoldDB" id="A0A1A9VXL0"/>
<evidence type="ECO:0000313" key="2">
    <source>
        <dbReference type="Proteomes" id="UP000078200"/>
    </source>
</evidence>
<keyword evidence="2" id="KW-1185">Reference proteome</keyword>
<sequence>MLPLRQHECLLGLVSYLSHAEAVVRDLFSYIGKIMFTLSSTGRFLIHFTVGDSEPIKAFVNATTFLLIFVSSSCVHSELLAFYNFSVCIGLVFSQFLYAEWRYTHFGTPSKHLGKKNKGLRLYDDMGMPLCSMKASPKCAAYFKRMYGTTITIATTTTTTTTTTATTTITTKHPQGIYQFNADTSKVVQVCKKKTIKVNYFAIPNGHYLRHQEHQIDSSSLADSEAHLDQKQARCLLSVLDHATSDTLGNVQEYLCQSILVSESSDSITQ</sequence>
<evidence type="ECO:0000313" key="1">
    <source>
        <dbReference type="EnsemblMetazoa" id="GAUT050870-PA"/>
    </source>
</evidence>
<dbReference type="Proteomes" id="UP000078200">
    <property type="component" value="Unassembled WGS sequence"/>
</dbReference>
<protein>
    <submittedName>
        <fullName evidence="1">Uncharacterized protein</fullName>
    </submittedName>
</protein>
<name>A0A1A9VXL0_GLOAU</name>
<dbReference type="VEuPathDB" id="VectorBase:GAUT050870"/>
<accession>A0A1A9VXL0</accession>